<dbReference type="InterPro" id="IPR050596">
    <property type="entry name" value="AspAT/PAT-like"/>
</dbReference>
<dbReference type="GO" id="GO:0008483">
    <property type="term" value="F:transaminase activity"/>
    <property type="evidence" value="ECO:0007669"/>
    <property type="project" value="UniProtKB-KW"/>
</dbReference>
<proteinExistence type="inferred from homology"/>
<dbReference type="STRING" id="690850.Desaf_3658"/>
<reference evidence="8 9" key="1">
    <citation type="journal article" date="2011" name="J. Bacteriol.">
        <title>Genome sequence of the mercury-methylating and pleomorphic Desulfovibrio africanus Strain Walvis Bay.</title>
        <authorList>
            <person name="Brown S.D."/>
            <person name="Wall J.D."/>
            <person name="Kucken A.M."/>
            <person name="Gilmour C.C."/>
            <person name="Podar M."/>
            <person name="Brandt C.C."/>
            <person name="Teshima H."/>
            <person name="Detter J.C."/>
            <person name="Han C.S."/>
            <person name="Land M.L."/>
            <person name="Lucas S."/>
            <person name="Han J."/>
            <person name="Pennacchio L."/>
            <person name="Nolan M."/>
            <person name="Pitluck S."/>
            <person name="Woyke T."/>
            <person name="Goodwin L."/>
            <person name="Palumbo A.V."/>
            <person name="Elias D.A."/>
        </authorList>
    </citation>
    <scope>NUCLEOTIDE SEQUENCE [LARGE SCALE GENOMIC DNA]</scope>
    <source>
        <strain evidence="8 9">Walvis Bay</strain>
    </source>
</reference>
<dbReference type="Gene3D" id="3.40.640.10">
    <property type="entry name" value="Type I PLP-dependent aspartate aminotransferase-like (Major domain)"/>
    <property type="match status" value="1"/>
</dbReference>
<dbReference type="InterPro" id="IPR004839">
    <property type="entry name" value="Aminotransferase_I/II_large"/>
</dbReference>
<sequence length="399" mass="43158">MSRHMAGQAPKTRGSRRVNLVEVSATKLMPIIAARVGGCVSLGQGVPSFATPPHIVDAVSRTLREDPASGKYSLQPGMPALRKAIASVLDREKGLRYSPESEIAVTVGAMEALLCAILAFVDRGDEVILPAPCYASHIEQVQLAEGVPVFASLRRADWSLDAEAVRRAITPRTKAIVLCSPGNPTGTVFDEADMAAVCELAMAHDLLVISDETYDYVTYGRPMPTSPATYPGMRERSVVINSFSKKYALTGWRVGYMAAAEPLMADLLKIHDASAICAPTPAQHAALAALSGPQDVVDDMRQALERRRDLCCRRLDELRDYFDYVAPGGAFYIMARYKFSDAPSMEVATRLIEEARVITIPGGSFGPGGEGHLRLSFGGEESEIEEAFARIGRWVKAKA</sequence>
<evidence type="ECO:0000256" key="1">
    <source>
        <dbReference type="ARBA" id="ARBA00001933"/>
    </source>
</evidence>
<dbReference type="Gene3D" id="3.90.1150.10">
    <property type="entry name" value="Aspartate Aminotransferase, domain 1"/>
    <property type="match status" value="1"/>
</dbReference>
<dbReference type="InterPro" id="IPR015421">
    <property type="entry name" value="PyrdxlP-dep_Trfase_major"/>
</dbReference>
<keyword evidence="3 6" id="KW-0032">Aminotransferase</keyword>
<evidence type="ECO:0000256" key="2">
    <source>
        <dbReference type="ARBA" id="ARBA00007441"/>
    </source>
</evidence>
<dbReference type="KEGG" id="daf:Desaf_3658"/>
<dbReference type="RefSeq" id="WP_014261544.1">
    <property type="nucleotide sequence ID" value="NC_016629.1"/>
</dbReference>
<name>F3YYV9_DESAF</name>
<evidence type="ECO:0000256" key="3">
    <source>
        <dbReference type="ARBA" id="ARBA00022576"/>
    </source>
</evidence>
<dbReference type="PANTHER" id="PTHR46383">
    <property type="entry name" value="ASPARTATE AMINOTRANSFERASE"/>
    <property type="match status" value="1"/>
</dbReference>
<dbReference type="InterPro" id="IPR004838">
    <property type="entry name" value="NHTrfase_class1_PyrdxlP-BS"/>
</dbReference>
<evidence type="ECO:0000256" key="4">
    <source>
        <dbReference type="ARBA" id="ARBA00022679"/>
    </source>
</evidence>
<dbReference type="Proteomes" id="UP000007844">
    <property type="component" value="Chromosome"/>
</dbReference>
<evidence type="ECO:0000313" key="9">
    <source>
        <dbReference type="Proteomes" id="UP000007844"/>
    </source>
</evidence>
<dbReference type="eggNOG" id="COG0436">
    <property type="taxonomic scope" value="Bacteria"/>
</dbReference>
<dbReference type="InterPro" id="IPR015422">
    <property type="entry name" value="PyrdxlP-dep_Trfase_small"/>
</dbReference>
<dbReference type="HOGENOM" id="CLU_017584_4_3_7"/>
<evidence type="ECO:0000259" key="7">
    <source>
        <dbReference type="Pfam" id="PF00155"/>
    </source>
</evidence>
<dbReference type="GO" id="GO:0006520">
    <property type="term" value="P:amino acid metabolic process"/>
    <property type="evidence" value="ECO:0007669"/>
    <property type="project" value="InterPro"/>
</dbReference>
<dbReference type="SUPFAM" id="SSF53383">
    <property type="entry name" value="PLP-dependent transferases"/>
    <property type="match status" value="1"/>
</dbReference>
<dbReference type="GO" id="GO:0030170">
    <property type="term" value="F:pyridoxal phosphate binding"/>
    <property type="evidence" value="ECO:0007669"/>
    <property type="project" value="InterPro"/>
</dbReference>
<dbReference type="InterPro" id="IPR015424">
    <property type="entry name" value="PyrdxlP-dep_Trfase"/>
</dbReference>
<keyword evidence="9" id="KW-1185">Reference proteome</keyword>
<organism evidence="8 9">
    <name type="scientific">Desulfocurvibacter africanus subsp. africanus str. Walvis Bay</name>
    <dbReference type="NCBI Taxonomy" id="690850"/>
    <lineage>
        <taxon>Bacteria</taxon>
        <taxon>Pseudomonadati</taxon>
        <taxon>Thermodesulfobacteriota</taxon>
        <taxon>Desulfovibrionia</taxon>
        <taxon>Desulfovibrionales</taxon>
        <taxon>Desulfovibrionaceae</taxon>
        <taxon>Desulfocurvibacter</taxon>
    </lineage>
</organism>
<comment type="similarity">
    <text evidence="2 6">Belongs to the class-I pyridoxal-phosphate-dependent aminotransferase family.</text>
</comment>
<evidence type="ECO:0000256" key="5">
    <source>
        <dbReference type="ARBA" id="ARBA00022898"/>
    </source>
</evidence>
<dbReference type="FunFam" id="3.40.640.10:FF:000033">
    <property type="entry name" value="Aspartate aminotransferase"/>
    <property type="match status" value="1"/>
</dbReference>
<dbReference type="AlphaFoldDB" id="F3YYV9"/>
<keyword evidence="5" id="KW-0663">Pyridoxal phosphate</keyword>
<comment type="cofactor">
    <cofactor evidence="1 6">
        <name>pyridoxal 5'-phosphate</name>
        <dbReference type="ChEBI" id="CHEBI:597326"/>
    </cofactor>
</comment>
<keyword evidence="4 6" id="KW-0808">Transferase</keyword>
<evidence type="ECO:0000256" key="6">
    <source>
        <dbReference type="RuleBase" id="RU000481"/>
    </source>
</evidence>
<accession>F3YYV9</accession>
<protein>
    <recommendedName>
        <fullName evidence="6">Aminotransferase</fullName>
        <ecNumber evidence="6">2.6.1.-</ecNumber>
    </recommendedName>
</protein>
<dbReference type="Pfam" id="PF00155">
    <property type="entry name" value="Aminotran_1_2"/>
    <property type="match status" value="1"/>
</dbReference>
<dbReference type="PROSITE" id="PS00105">
    <property type="entry name" value="AA_TRANSFER_CLASS_1"/>
    <property type="match status" value="1"/>
</dbReference>
<dbReference type="EMBL" id="CP003221">
    <property type="protein sequence ID" value="EGJ51935.1"/>
    <property type="molecule type" value="Genomic_DNA"/>
</dbReference>
<feature type="domain" description="Aminotransferase class I/classII large" evidence="7">
    <location>
        <begin position="39"/>
        <end position="391"/>
    </location>
</feature>
<gene>
    <name evidence="8" type="ORF">Desaf_3658</name>
</gene>
<evidence type="ECO:0000313" key="8">
    <source>
        <dbReference type="EMBL" id="EGJ51935.1"/>
    </source>
</evidence>
<dbReference type="CDD" id="cd00609">
    <property type="entry name" value="AAT_like"/>
    <property type="match status" value="1"/>
</dbReference>
<dbReference type="EC" id="2.6.1.-" evidence="6"/>